<evidence type="ECO:0000313" key="3">
    <source>
        <dbReference type="Proteomes" id="UP000294192"/>
    </source>
</evidence>
<organism evidence="2 3">
    <name type="scientific">Mycoplasma marinum</name>
    <dbReference type="NCBI Taxonomy" id="1937190"/>
    <lineage>
        <taxon>Bacteria</taxon>
        <taxon>Bacillati</taxon>
        <taxon>Mycoplasmatota</taxon>
        <taxon>Mollicutes</taxon>
        <taxon>Mycoplasmataceae</taxon>
        <taxon>Mycoplasma</taxon>
    </lineage>
</organism>
<proteinExistence type="predicted"/>
<name>A0A4V2NI78_9MOLU</name>
<dbReference type="InterPro" id="IPR008136">
    <property type="entry name" value="CinA_C"/>
</dbReference>
<dbReference type="Proteomes" id="UP000294192">
    <property type="component" value="Unassembled WGS sequence"/>
</dbReference>
<dbReference type="OrthoDB" id="399376at2"/>
<dbReference type="RefSeq" id="WP_131598273.1">
    <property type="nucleotide sequence ID" value="NZ_PSZO01000002.1"/>
</dbReference>
<sequence length="137" mass="14970">MKKIITLGSVESFTGGAYAAYITSIPGSSKYYRGTVVTYATDLKKKLGVNVSKGVVNKEVALEMAQKGREFLGVDICVSFTGNAGPEAMENKPVGLVYIAVNDNVLELKLNGDRDSIRKQAIQIAIKEVEKYKRNNY</sequence>
<dbReference type="Gene3D" id="3.90.950.20">
    <property type="entry name" value="CinA-like"/>
    <property type="match status" value="1"/>
</dbReference>
<dbReference type="Pfam" id="PF02464">
    <property type="entry name" value="CinA"/>
    <property type="match status" value="1"/>
</dbReference>
<feature type="domain" description="CinA C-terminal" evidence="1">
    <location>
        <begin position="5"/>
        <end position="131"/>
    </location>
</feature>
<gene>
    <name evidence="2" type="ORF">C4B24_00455</name>
</gene>
<protein>
    <submittedName>
        <fullName evidence="2">CinA family protein</fullName>
    </submittedName>
</protein>
<evidence type="ECO:0000313" key="2">
    <source>
        <dbReference type="EMBL" id="TCG11854.1"/>
    </source>
</evidence>
<reference evidence="2 3" key="1">
    <citation type="submission" date="2018-02" db="EMBL/GenBank/DDBJ databases">
        <title>Mycoplasma marinum and Mycoplasma todarodis sp. nov., moderately halophilic and psychrotolerant mycoplasmas isolated from cephalopods.</title>
        <authorList>
            <person name="Viver T."/>
        </authorList>
    </citation>
    <scope>NUCLEOTIDE SEQUENCE [LARGE SCALE GENOMIC DNA]</scope>
    <source>
        <strain evidence="2 3">PE</strain>
    </source>
</reference>
<dbReference type="SUPFAM" id="SSF142433">
    <property type="entry name" value="CinA-like"/>
    <property type="match status" value="1"/>
</dbReference>
<dbReference type="NCBIfam" id="TIGR00199">
    <property type="entry name" value="PncC_domain"/>
    <property type="match status" value="1"/>
</dbReference>
<accession>A0A4V2NI78</accession>
<keyword evidence="3" id="KW-1185">Reference proteome</keyword>
<comment type="caution">
    <text evidence="2">The sequence shown here is derived from an EMBL/GenBank/DDBJ whole genome shotgun (WGS) entry which is preliminary data.</text>
</comment>
<dbReference type="EMBL" id="PSZO01000002">
    <property type="protein sequence ID" value="TCG11854.1"/>
    <property type="molecule type" value="Genomic_DNA"/>
</dbReference>
<dbReference type="InterPro" id="IPR036653">
    <property type="entry name" value="CinA-like_C"/>
</dbReference>
<evidence type="ECO:0000259" key="1">
    <source>
        <dbReference type="Pfam" id="PF02464"/>
    </source>
</evidence>
<dbReference type="AlphaFoldDB" id="A0A4V2NI78"/>